<dbReference type="AlphaFoldDB" id="A0AAX3J5H9"/>
<organism evidence="1 2">
    <name type="scientific">Pantoea brenneri</name>
    <dbReference type="NCBI Taxonomy" id="472694"/>
    <lineage>
        <taxon>Bacteria</taxon>
        <taxon>Pseudomonadati</taxon>
        <taxon>Pseudomonadota</taxon>
        <taxon>Gammaproteobacteria</taxon>
        <taxon>Enterobacterales</taxon>
        <taxon>Erwiniaceae</taxon>
        <taxon>Pantoea</taxon>
    </lineage>
</organism>
<reference evidence="1 2" key="1">
    <citation type="submission" date="2019-10" db="EMBL/GenBank/DDBJ databases">
        <authorList>
            <person name="Karimi E."/>
        </authorList>
    </citation>
    <scope>NUCLEOTIDE SEQUENCE [LARGE SCALE GENOMIC DNA]</scope>
    <source>
        <strain evidence="1">Pantoea sp. 111</strain>
    </source>
</reference>
<evidence type="ECO:0000313" key="1">
    <source>
        <dbReference type="EMBL" id="VXB76149.1"/>
    </source>
</evidence>
<evidence type="ECO:0000313" key="2">
    <source>
        <dbReference type="Proteomes" id="UP000433737"/>
    </source>
</evidence>
<accession>A0AAX3J5H9</accession>
<name>A0AAX3J5H9_9GAMM</name>
<comment type="caution">
    <text evidence="1">The sequence shown here is derived from an EMBL/GenBank/DDBJ whole genome shotgun (WGS) entry which is preliminary data.</text>
</comment>
<protein>
    <submittedName>
        <fullName evidence="1">Uncharacterized protein</fullName>
    </submittedName>
</protein>
<sequence>MHLHIRMQRSFRSMNGKSQMKKQLTQGLLGLL</sequence>
<dbReference type="EMBL" id="CABWMH010000009">
    <property type="protein sequence ID" value="VXB76149.1"/>
    <property type="molecule type" value="Genomic_DNA"/>
</dbReference>
<dbReference type="Proteomes" id="UP000433737">
    <property type="component" value="Unassembled WGS sequence"/>
</dbReference>
<gene>
    <name evidence="1" type="ORF">PANT111_170212</name>
</gene>
<proteinExistence type="predicted"/>